<dbReference type="Proteomes" id="UP000051254">
    <property type="component" value="Unassembled WGS sequence"/>
</dbReference>
<keyword evidence="3" id="KW-1185">Reference proteome</keyword>
<evidence type="ECO:0000313" key="2">
    <source>
        <dbReference type="EMBL" id="KRG55201.1"/>
    </source>
</evidence>
<dbReference type="InterPro" id="IPR011992">
    <property type="entry name" value="EF-hand-dom_pair"/>
</dbReference>
<evidence type="ECO:0000256" key="1">
    <source>
        <dbReference type="SAM" id="SignalP"/>
    </source>
</evidence>
<accession>A0A0R0BNJ0</accession>
<dbReference type="RefSeq" id="WP_057667432.1">
    <property type="nucleotide sequence ID" value="NZ_LDJH01000027.1"/>
</dbReference>
<name>A0A0R0BNJ0_9GAMM</name>
<dbReference type="PATRIC" id="fig|266128.3.peg.1640"/>
<comment type="caution">
    <text evidence="2">The sequence shown here is derived from an EMBL/GenBank/DDBJ whole genome shotgun (WGS) entry which is preliminary data.</text>
</comment>
<dbReference type="SUPFAM" id="SSF47473">
    <property type="entry name" value="EF-hand"/>
    <property type="match status" value="1"/>
</dbReference>
<gene>
    <name evidence="2" type="ORF">ABB25_12935</name>
</gene>
<dbReference type="Gene3D" id="1.10.238.10">
    <property type="entry name" value="EF-hand"/>
    <property type="match status" value="1"/>
</dbReference>
<sequence length="139" mass="14673">MRGLPLIFAAVFALVPTLALARTVPAARPAPGNPAQTQAMPELPVGIRTQSLAAGAQTGRVEIAVAEGDTPVSVRSVQPDSVDTAAYRLTFATLDTNADGFIDRIEAAAHPALNDEFKALDIKRRGKLDRSDLAGWLID</sequence>
<keyword evidence="1" id="KW-0732">Signal</keyword>
<reference evidence="2 3" key="1">
    <citation type="submission" date="2015-05" db="EMBL/GenBank/DDBJ databases">
        <title>Genome sequencing and analysis of members of genus Stenotrophomonas.</title>
        <authorList>
            <person name="Patil P.P."/>
            <person name="Midha S."/>
            <person name="Patil P.B."/>
        </authorList>
    </citation>
    <scope>NUCLEOTIDE SEQUENCE [LARGE SCALE GENOMIC DNA]</scope>
    <source>
        <strain evidence="2 3">DSM 17805</strain>
    </source>
</reference>
<organism evidence="2 3">
    <name type="scientific">Stenotrophomonas koreensis</name>
    <dbReference type="NCBI Taxonomy" id="266128"/>
    <lineage>
        <taxon>Bacteria</taxon>
        <taxon>Pseudomonadati</taxon>
        <taxon>Pseudomonadota</taxon>
        <taxon>Gammaproteobacteria</taxon>
        <taxon>Lysobacterales</taxon>
        <taxon>Lysobacteraceae</taxon>
        <taxon>Stenotrophomonas</taxon>
    </lineage>
</organism>
<evidence type="ECO:0008006" key="4">
    <source>
        <dbReference type="Google" id="ProtNLM"/>
    </source>
</evidence>
<evidence type="ECO:0000313" key="3">
    <source>
        <dbReference type="Proteomes" id="UP000051254"/>
    </source>
</evidence>
<feature type="chain" id="PRO_5006392725" description="EF-hand domain-containing protein" evidence="1">
    <location>
        <begin position="22"/>
        <end position="139"/>
    </location>
</feature>
<protein>
    <recommendedName>
        <fullName evidence="4">EF-hand domain-containing protein</fullName>
    </recommendedName>
</protein>
<dbReference type="AlphaFoldDB" id="A0A0R0BNJ0"/>
<dbReference type="EMBL" id="LDJH01000027">
    <property type="protein sequence ID" value="KRG55201.1"/>
    <property type="molecule type" value="Genomic_DNA"/>
</dbReference>
<dbReference type="STRING" id="266128.ABB25_12935"/>
<proteinExistence type="predicted"/>
<feature type="signal peptide" evidence="1">
    <location>
        <begin position="1"/>
        <end position="21"/>
    </location>
</feature>